<dbReference type="PANTHER" id="PTHR10680:SF28">
    <property type="entry name" value="SMP-30_GLUCONOLACTONASE_LRE-LIKE REGION DOMAIN-CONTAINING PROTEIN"/>
    <property type="match status" value="1"/>
</dbReference>
<dbReference type="PROSITE" id="PS51125">
    <property type="entry name" value="NHL"/>
    <property type="match status" value="1"/>
</dbReference>
<name>A0A1H3HAK8_9BURK</name>
<keyword evidence="1" id="KW-0732">Signal</keyword>
<evidence type="ECO:0000256" key="3">
    <source>
        <dbReference type="ARBA" id="ARBA00023180"/>
    </source>
</evidence>
<proteinExistence type="predicted"/>
<evidence type="ECO:0000256" key="2">
    <source>
        <dbReference type="ARBA" id="ARBA00022737"/>
    </source>
</evidence>
<dbReference type="CDD" id="cd05819">
    <property type="entry name" value="NHL"/>
    <property type="match status" value="1"/>
</dbReference>
<protein>
    <submittedName>
        <fullName evidence="5">NHL repeat-containing protein</fullName>
    </submittedName>
</protein>
<dbReference type="Pfam" id="PF01436">
    <property type="entry name" value="NHL"/>
    <property type="match status" value="2"/>
</dbReference>
<feature type="repeat" description="NHL" evidence="4">
    <location>
        <begin position="103"/>
        <end position="138"/>
    </location>
</feature>
<organism evidence="5 6">
    <name type="scientific">Delftia lacustris</name>
    <dbReference type="NCBI Taxonomy" id="558537"/>
    <lineage>
        <taxon>Bacteria</taxon>
        <taxon>Pseudomonadati</taxon>
        <taxon>Pseudomonadota</taxon>
        <taxon>Betaproteobacteria</taxon>
        <taxon>Burkholderiales</taxon>
        <taxon>Comamonadaceae</taxon>
        <taxon>Delftia</taxon>
    </lineage>
</organism>
<keyword evidence="2" id="KW-0677">Repeat</keyword>
<dbReference type="EMBL" id="FNPE01000002">
    <property type="protein sequence ID" value="SDY12390.1"/>
    <property type="molecule type" value="Genomic_DNA"/>
</dbReference>
<sequence>MSPRGEVLARIGGSEAGFRDLGHVAVDGSGATYVSEAGLNRLQKFSAEGARVAVWQLPKGAGEGEWYLPQSIALSGGNIVIEDWGNHRIVVQSSDGTRRLSFGDAKQLESTAGLCVDRDGNIYVADEKAHAVKKFDPQGKLLSVISNSTGNRLFNEGPSSIAVDANGDLYAADGLSVVKFSATGMLLQRWH</sequence>
<dbReference type="InterPro" id="IPR011042">
    <property type="entry name" value="6-blade_b-propeller_TolB-like"/>
</dbReference>
<dbReference type="InterPro" id="IPR001258">
    <property type="entry name" value="NHL_repeat"/>
</dbReference>
<dbReference type="AlphaFoldDB" id="A0A1H3HAK8"/>
<accession>A0A1H3HAK8</accession>
<evidence type="ECO:0000313" key="5">
    <source>
        <dbReference type="EMBL" id="SDY12390.1"/>
    </source>
</evidence>
<dbReference type="SUPFAM" id="SSF101898">
    <property type="entry name" value="NHL repeat"/>
    <property type="match status" value="1"/>
</dbReference>
<gene>
    <name evidence="5" type="ORF">SAMN05421547_102558</name>
</gene>
<dbReference type="PANTHER" id="PTHR10680">
    <property type="entry name" value="PEPTIDYL-GLYCINE ALPHA-AMIDATING MONOOXYGENASE"/>
    <property type="match status" value="1"/>
</dbReference>
<keyword evidence="3" id="KW-0325">Glycoprotein</keyword>
<dbReference type="GO" id="GO:0005576">
    <property type="term" value="C:extracellular region"/>
    <property type="evidence" value="ECO:0007669"/>
    <property type="project" value="TreeGrafter"/>
</dbReference>
<evidence type="ECO:0000256" key="4">
    <source>
        <dbReference type="PROSITE-ProRule" id="PRU00504"/>
    </source>
</evidence>
<reference evidence="5 6" key="1">
    <citation type="submission" date="2016-10" db="EMBL/GenBank/DDBJ databases">
        <authorList>
            <person name="de Groot N.N."/>
        </authorList>
    </citation>
    <scope>NUCLEOTIDE SEQUENCE [LARGE SCALE GENOMIC DNA]</scope>
    <source>
        <strain evidence="5 6">LMG 24775</strain>
    </source>
</reference>
<dbReference type="Gene3D" id="2.120.10.30">
    <property type="entry name" value="TolB, C-terminal domain"/>
    <property type="match status" value="1"/>
</dbReference>
<evidence type="ECO:0000313" key="6">
    <source>
        <dbReference type="Proteomes" id="UP000183417"/>
    </source>
</evidence>
<evidence type="ECO:0000256" key="1">
    <source>
        <dbReference type="ARBA" id="ARBA00022729"/>
    </source>
</evidence>
<dbReference type="Proteomes" id="UP000183417">
    <property type="component" value="Unassembled WGS sequence"/>
</dbReference>